<dbReference type="PROSITE" id="PS50110">
    <property type="entry name" value="RESPONSE_REGULATORY"/>
    <property type="match status" value="1"/>
</dbReference>
<dbReference type="PANTHER" id="PTHR43214">
    <property type="entry name" value="TWO-COMPONENT RESPONSE REGULATOR"/>
    <property type="match status" value="1"/>
</dbReference>
<comment type="caution">
    <text evidence="6">The sequence shown here is derived from an EMBL/GenBank/DDBJ whole genome shotgun (WGS) entry which is preliminary data.</text>
</comment>
<accession>A0A0Q9ZHE0</accession>
<dbReference type="SUPFAM" id="SSF46894">
    <property type="entry name" value="C-terminal effector domain of the bipartite response regulators"/>
    <property type="match status" value="1"/>
</dbReference>
<protein>
    <submittedName>
        <fullName evidence="6">Two-component system response regulator</fullName>
    </submittedName>
</protein>
<dbReference type="GO" id="GO:0006355">
    <property type="term" value="P:regulation of DNA-templated transcription"/>
    <property type="evidence" value="ECO:0007669"/>
    <property type="project" value="InterPro"/>
</dbReference>
<dbReference type="STRING" id="270918.APR42_03905"/>
<evidence type="ECO:0000259" key="5">
    <source>
        <dbReference type="PROSITE" id="PS50110"/>
    </source>
</evidence>
<dbReference type="Gene3D" id="3.40.50.2300">
    <property type="match status" value="1"/>
</dbReference>
<name>A0A0Q9ZHE0_9FLAO</name>
<dbReference type="GO" id="GO:0003677">
    <property type="term" value="F:DNA binding"/>
    <property type="evidence" value="ECO:0007669"/>
    <property type="project" value="UniProtKB-KW"/>
</dbReference>
<dbReference type="Pfam" id="PF00196">
    <property type="entry name" value="GerE"/>
    <property type="match status" value="1"/>
</dbReference>
<evidence type="ECO:0000313" key="6">
    <source>
        <dbReference type="EMBL" id="KRG29082.1"/>
    </source>
</evidence>
<dbReference type="InterPro" id="IPR000792">
    <property type="entry name" value="Tscrpt_reg_LuxR_C"/>
</dbReference>
<evidence type="ECO:0000256" key="2">
    <source>
        <dbReference type="ARBA" id="ARBA00023125"/>
    </source>
</evidence>
<reference evidence="6" key="1">
    <citation type="submission" date="2015-10" db="EMBL/GenBank/DDBJ databases">
        <title>Draft genome sequence of Salegentibacter mishustinae KCTC 12263.</title>
        <authorList>
            <person name="Lin W."/>
            <person name="Zheng Q."/>
        </authorList>
    </citation>
    <scope>NUCLEOTIDE SEQUENCE [LARGE SCALE GENOMIC DNA]</scope>
    <source>
        <strain evidence="6">KCTC 12263</strain>
    </source>
</reference>
<dbReference type="Proteomes" id="UP000051643">
    <property type="component" value="Unassembled WGS sequence"/>
</dbReference>
<dbReference type="SMART" id="SM00421">
    <property type="entry name" value="HTH_LUXR"/>
    <property type="match status" value="1"/>
</dbReference>
<evidence type="ECO:0000259" key="4">
    <source>
        <dbReference type="PROSITE" id="PS50043"/>
    </source>
</evidence>
<dbReference type="PROSITE" id="PS50043">
    <property type="entry name" value="HTH_LUXR_2"/>
    <property type="match status" value="1"/>
</dbReference>
<dbReference type="CDD" id="cd06170">
    <property type="entry name" value="LuxR_C_like"/>
    <property type="match status" value="1"/>
</dbReference>
<feature type="modified residue" description="4-aspartylphosphate" evidence="3">
    <location>
        <position position="57"/>
    </location>
</feature>
<dbReference type="OrthoDB" id="9797341at2"/>
<dbReference type="PRINTS" id="PR00038">
    <property type="entry name" value="HTHLUXR"/>
</dbReference>
<feature type="domain" description="Response regulatory" evidence="5">
    <location>
        <begin position="4"/>
        <end position="122"/>
    </location>
</feature>
<evidence type="ECO:0000256" key="3">
    <source>
        <dbReference type="PROSITE-ProRule" id="PRU00169"/>
    </source>
</evidence>
<keyword evidence="1 3" id="KW-0597">Phosphoprotein</keyword>
<keyword evidence="7" id="KW-1185">Reference proteome</keyword>
<dbReference type="SUPFAM" id="SSF52172">
    <property type="entry name" value="CheY-like"/>
    <property type="match status" value="1"/>
</dbReference>
<proteinExistence type="predicted"/>
<dbReference type="EMBL" id="LKTP01000012">
    <property type="protein sequence ID" value="KRG29082.1"/>
    <property type="molecule type" value="Genomic_DNA"/>
</dbReference>
<gene>
    <name evidence="6" type="ORF">APR42_03905</name>
</gene>
<dbReference type="Pfam" id="PF00072">
    <property type="entry name" value="Response_reg"/>
    <property type="match status" value="1"/>
</dbReference>
<feature type="domain" description="HTH luxR-type" evidence="4">
    <location>
        <begin position="141"/>
        <end position="206"/>
    </location>
</feature>
<dbReference type="InterPro" id="IPR011006">
    <property type="entry name" value="CheY-like_superfamily"/>
</dbReference>
<dbReference type="PANTHER" id="PTHR43214:SF43">
    <property type="entry name" value="TWO-COMPONENT RESPONSE REGULATOR"/>
    <property type="match status" value="1"/>
</dbReference>
<dbReference type="AlphaFoldDB" id="A0A0Q9ZHE0"/>
<dbReference type="RefSeq" id="WP_057481555.1">
    <property type="nucleotide sequence ID" value="NZ_BMWR01000003.1"/>
</dbReference>
<keyword evidence="2" id="KW-0238">DNA-binding</keyword>
<dbReference type="GO" id="GO:0000160">
    <property type="term" value="P:phosphorelay signal transduction system"/>
    <property type="evidence" value="ECO:0007669"/>
    <property type="project" value="InterPro"/>
</dbReference>
<dbReference type="SMART" id="SM00448">
    <property type="entry name" value="REC"/>
    <property type="match status" value="1"/>
</dbReference>
<sequence length="210" mass="24152">MSNTVAIVDDHTLFSQSLKNLVNSFENYEVNGVHKNGQELVTQFRANQPKPDLVLLDIRMPIMDGPETMAWLKENFPDQKVLALTMEDDEETVTFMVKLGCRGYLLKDIDPDEFKFAMDEVIKEGFFYSDAVSEAIKNKNNENKLVNLTKRELEFLSLACSEMTYKEVANEMNLSPKTIDGYRESLFQKLNVRSRTGLVLYAIKHRILLL</sequence>
<dbReference type="InterPro" id="IPR039420">
    <property type="entry name" value="WalR-like"/>
</dbReference>
<evidence type="ECO:0000256" key="1">
    <source>
        <dbReference type="ARBA" id="ARBA00022553"/>
    </source>
</evidence>
<dbReference type="InterPro" id="IPR016032">
    <property type="entry name" value="Sig_transdc_resp-reg_C-effctor"/>
</dbReference>
<dbReference type="InterPro" id="IPR058245">
    <property type="entry name" value="NreC/VraR/RcsB-like_REC"/>
</dbReference>
<dbReference type="CDD" id="cd17535">
    <property type="entry name" value="REC_NarL-like"/>
    <property type="match status" value="1"/>
</dbReference>
<evidence type="ECO:0000313" key="7">
    <source>
        <dbReference type="Proteomes" id="UP000051643"/>
    </source>
</evidence>
<organism evidence="6 7">
    <name type="scientific">Salegentibacter mishustinae</name>
    <dbReference type="NCBI Taxonomy" id="270918"/>
    <lineage>
        <taxon>Bacteria</taxon>
        <taxon>Pseudomonadati</taxon>
        <taxon>Bacteroidota</taxon>
        <taxon>Flavobacteriia</taxon>
        <taxon>Flavobacteriales</taxon>
        <taxon>Flavobacteriaceae</taxon>
        <taxon>Salegentibacter</taxon>
    </lineage>
</organism>
<dbReference type="InterPro" id="IPR001789">
    <property type="entry name" value="Sig_transdc_resp-reg_receiver"/>
</dbReference>